<organism evidence="1 2">
    <name type="scientific">Plastoroseomonas arctica</name>
    <dbReference type="NCBI Taxonomy" id="1509237"/>
    <lineage>
        <taxon>Bacteria</taxon>
        <taxon>Pseudomonadati</taxon>
        <taxon>Pseudomonadota</taxon>
        <taxon>Alphaproteobacteria</taxon>
        <taxon>Acetobacterales</taxon>
        <taxon>Acetobacteraceae</taxon>
        <taxon>Plastoroseomonas</taxon>
    </lineage>
</organism>
<keyword evidence="2" id="KW-1185">Reference proteome</keyword>
<accession>A0AAF1KIF3</accession>
<gene>
    <name evidence="1" type="ORF">GXW79_04085</name>
</gene>
<dbReference type="RefSeq" id="WP_211873051.1">
    <property type="nucleotide sequence ID" value="NZ_JAAEDH010000002.1"/>
</dbReference>
<reference evidence="1" key="2">
    <citation type="journal article" date="2021" name="Syst. Appl. Microbiol.">
        <title>Roseomonas hellenica sp. nov., isolated from roots of wild-growing Alkanna tinctoria.</title>
        <authorList>
            <person name="Rat A."/>
            <person name="Naranjo H.D."/>
            <person name="Lebbe L."/>
            <person name="Cnockaert M."/>
            <person name="Krigas N."/>
            <person name="Grigoriadou K."/>
            <person name="Maloupa E."/>
            <person name="Willems A."/>
        </authorList>
    </citation>
    <scope>NUCLEOTIDE SEQUENCE</scope>
    <source>
        <strain evidence="1">LMG 28251</strain>
    </source>
</reference>
<dbReference type="EMBL" id="JAAEDH010000002">
    <property type="protein sequence ID" value="MBR0654255.1"/>
    <property type="molecule type" value="Genomic_DNA"/>
</dbReference>
<evidence type="ECO:0000313" key="2">
    <source>
        <dbReference type="Proteomes" id="UP001196068"/>
    </source>
</evidence>
<dbReference type="InterPro" id="IPR038765">
    <property type="entry name" value="Papain-like_cys_pep_sf"/>
</dbReference>
<name>A0AAF1KIF3_9PROT</name>
<dbReference type="AlphaFoldDB" id="A0AAF1KIF3"/>
<sequence length="238" mass="25461">MSKLQDDYLPSFRRTNRAIAEFDQSSTAEAATYPGGYCAGLTVHWLALRPGGRNWPAKQTSPEAVALSKAAAATYAKYLGGHAKALSDSSAVAVVGRGIFGGLGGIEGLDVMQLKGALNAVLGDVKMSIDASLEPVRWSGGDGRTFIHEVAVLGGGFYYIGIACDQGSHALGLNVTSKATDSPCEFFDPNVGQLHFADPEELKWSFDTLMRSYMKVLNFNFKSGYALRVLPPQMKFAP</sequence>
<evidence type="ECO:0000313" key="1">
    <source>
        <dbReference type="EMBL" id="MBR0654255.1"/>
    </source>
</evidence>
<reference evidence="1" key="1">
    <citation type="submission" date="2020-01" db="EMBL/GenBank/DDBJ databases">
        <authorList>
            <person name="Rat A."/>
        </authorList>
    </citation>
    <scope>NUCLEOTIDE SEQUENCE</scope>
    <source>
        <strain evidence="1">LMG 28251</strain>
    </source>
</reference>
<proteinExistence type="predicted"/>
<dbReference type="Gene3D" id="3.90.70.20">
    <property type="match status" value="1"/>
</dbReference>
<comment type="caution">
    <text evidence="1">The sequence shown here is derived from an EMBL/GenBank/DDBJ whole genome shotgun (WGS) entry which is preliminary data.</text>
</comment>
<evidence type="ECO:0008006" key="3">
    <source>
        <dbReference type="Google" id="ProtNLM"/>
    </source>
</evidence>
<protein>
    <recommendedName>
        <fullName evidence="3">Peptidase C58 YopT-type domain-containing protein</fullName>
    </recommendedName>
</protein>
<dbReference type="SUPFAM" id="SSF54001">
    <property type="entry name" value="Cysteine proteinases"/>
    <property type="match status" value="1"/>
</dbReference>
<dbReference type="Proteomes" id="UP001196068">
    <property type="component" value="Unassembled WGS sequence"/>
</dbReference>